<evidence type="ECO:0000256" key="3">
    <source>
        <dbReference type="ARBA" id="ARBA00023033"/>
    </source>
</evidence>
<dbReference type="AlphaFoldDB" id="A0A2I2F647"/>
<dbReference type="Proteomes" id="UP000234585">
    <property type="component" value="Unassembled WGS sequence"/>
</dbReference>
<evidence type="ECO:0000313" key="4">
    <source>
        <dbReference type="EMBL" id="PLB36091.1"/>
    </source>
</evidence>
<name>A0A2I2F647_ASPCN</name>
<gene>
    <name evidence="4" type="ORF">BDW47DRAFT_119105</name>
</gene>
<keyword evidence="3" id="KW-0503">Monooxygenase</keyword>
<comment type="similarity">
    <text evidence="1">Belongs to the paxM FAD-dependent monooxygenase family.</text>
</comment>
<evidence type="ECO:0000256" key="2">
    <source>
        <dbReference type="ARBA" id="ARBA00023002"/>
    </source>
</evidence>
<organism evidence="4 5">
    <name type="scientific">Aspergillus candidus</name>
    <dbReference type="NCBI Taxonomy" id="41067"/>
    <lineage>
        <taxon>Eukaryota</taxon>
        <taxon>Fungi</taxon>
        <taxon>Dikarya</taxon>
        <taxon>Ascomycota</taxon>
        <taxon>Pezizomycotina</taxon>
        <taxon>Eurotiomycetes</taxon>
        <taxon>Eurotiomycetidae</taxon>
        <taxon>Eurotiales</taxon>
        <taxon>Aspergillaceae</taxon>
        <taxon>Aspergillus</taxon>
        <taxon>Aspergillus subgen. Circumdati</taxon>
    </lineage>
</organism>
<dbReference type="Gene3D" id="3.50.50.60">
    <property type="entry name" value="FAD/NAD(P)-binding domain"/>
    <property type="match status" value="1"/>
</dbReference>
<accession>A0A2I2F647</accession>
<dbReference type="SUPFAM" id="SSF51905">
    <property type="entry name" value="FAD/NAD(P)-binding domain"/>
    <property type="match status" value="1"/>
</dbReference>
<evidence type="ECO:0000313" key="5">
    <source>
        <dbReference type="Proteomes" id="UP000234585"/>
    </source>
</evidence>
<keyword evidence="5" id="KW-1185">Reference proteome</keyword>
<dbReference type="STRING" id="41067.A0A2I2F647"/>
<sequence>MPPKIGRILAELGVWEKIAAERVSFDFHSIREGSSGKALGVMDCRNIEGEYGYYQTGGHRATLINTLYHAFTAPHEFHDKPTFWVTPRDNTSYQIREKHHVVAYPISGRSIYNISTTQPDVNFAPTLSATYTSQGSESTMLSVYGNFYPLVLRMLDLAPDEEVWSFALLRDACHPTLPYLGQGAAQGIKNSAILSIFLSTLPDAFLITINKTLPAFEKARKGRAEHLVHLATSQHAHSTWERRRHAKNKTRKVPNKVIDGDAHKMAYGFDCMENAREKIPDVFERGAI</sequence>
<keyword evidence="2" id="KW-0560">Oxidoreductase</keyword>
<dbReference type="EMBL" id="KZ559155">
    <property type="protein sequence ID" value="PLB36091.1"/>
    <property type="molecule type" value="Genomic_DNA"/>
</dbReference>
<evidence type="ECO:0008006" key="6">
    <source>
        <dbReference type="Google" id="ProtNLM"/>
    </source>
</evidence>
<protein>
    <recommendedName>
        <fullName evidence="6">FAD-binding domain-containing protein</fullName>
    </recommendedName>
</protein>
<dbReference type="RefSeq" id="XP_024670103.1">
    <property type="nucleotide sequence ID" value="XM_024815304.1"/>
</dbReference>
<reference evidence="4 5" key="1">
    <citation type="submission" date="2017-12" db="EMBL/GenBank/DDBJ databases">
        <authorList>
            <consortium name="DOE Joint Genome Institute"/>
            <person name="Haridas S."/>
            <person name="Kjaerbolling I."/>
            <person name="Vesth T.C."/>
            <person name="Frisvad J.C."/>
            <person name="Nybo J.L."/>
            <person name="Theobald S."/>
            <person name="Kuo A."/>
            <person name="Bowyer P."/>
            <person name="Matsuda Y."/>
            <person name="Mondo S."/>
            <person name="Lyhne E.K."/>
            <person name="Kogle M.E."/>
            <person name="Clum A."/>
            <person name="Lipzen A."/>
            <person name="Salamov A."/>
            <person name="Ngan C.Y."/>
            <person name="Daum C."/>
            <person name="Chiniquy J."/>
            <person name="Barry K."/>
            <person name="LaButti K."/>
            <person name="Simmons B.A."/>
            <person name="Magnuson J.K."/>
            <person name="Mortensen U.H."/>
            <person name="Larsen T.O."/>
            <person name="Grigoriev I.V."/>
            <person name="Baker S.E."/>
            <person name="Andersen M.R."/>
            <person name="Nordberg H.P."/>
            <person name="Cantor M.N."/>
            <person name="Hua S.X."/>
        </authorList>
    </citation>
    <scope>NUCLEOTIDE SEQUENCE [LARGE SCALE GENOMIC DNA]</scope>
    <source>
        <strain evidence="4 5">CBS 102.13</strain>
    </source>
</reference>
<dbReference type="GO" id="GO:0004497">
    <property type="term" value="F:monooxygenase activity"/>
    <property type="evidence" value="ECO:0007669"/>
    <property type="project" value="UniProtKB-KW"/>
</dbReference>
<dbReference type="PANTHER" id="PTHR13789:SF147">
    <property type="entry name" value="PUTATIVE (AFU_ORTHOLOGUE AFUA_2G01950)-RELATED"/>
    <property type="match status" value="1"/>
</dbReference>
<dbReference type="GeneID" id="36522464"/>
<proteinExistence type="inferred from homology"/>
<dbReference type="PANTHER" id="PTHR13789">
    <property type="entry name" value="MONOOXYGENASE"/>
    <property type="match status" value="1"/>
</dbReference>
<dbReference type="InterPro" id="IPR036188">
    <property type="entry name" value="FAD/NAD-bd_sf"/>
</dbReference>
<evidence type="ECO:0000256" key="1">
    <source>
        <dbReference type="ARBA" id="ARBA00007992"/>
    </source>
</evidence>
<dbReference type="OrthoDB" id="1878542at2759"/>
<dbReference type="InterPro" id="IPR050493">
    <property type="entry name" value="FAD-dep_Monooxygenase_BioMet"/>
</dbReference>